<dbReference type="STRING" id="485913.Krac_0725"/>
<reference evidence="7 8" key="1">
    <citation type="journal article" date="2011" name="Stand. Genomic Sci.">
        <title>Non-contiguous finished genome sequence and contextual data of the filamentous soil bacterium Ktedonobacter racemifer type strain (SOSP1-21).</title>
        <authorList>
            <person name="Chang Y.J."/>
            <person name="Land M."/>
            <person name="Hauser L."/>
            <person name="Chertkov O."/>
            <person name="Del Rio T.G."/>
            <person name="Nolan M."/>
            <person name="Copeland A."/>
            <person name="Tice H."/>
            <person name="Cheng J.F."/>
            <person name="Lucas S."/>
            <person name="Han C."/>
            <person name="Goodwin L."/>
            <person name="Pitluck S."/>
            <person name="Ivanova N."/>
            <person name="Ovchinikova G."/>
            <person name="Pati A."/>
            <person name="Chen A."/>
            <person name="Palaniappan K."/>
            <person name="Mavromatis K."/>
            <person name="Liolios K."/>
            <person name="Brettin T."/>
            <person name="Fiebig A."/>
            <person name="Rohde M."/>
            <person name="Abt B."/>
            <person name="Goker M."/>
            <person name="Detter J.C."/>
            <person name="Woyke T."/>
            <person name="Bristow J."/>
            <person name="Eisen J.A."/>
            <person name="Markowitz V."/>
            <person name="Hugenholtz P."/>
            <person name="Kyrpides N.C."/>
            <person name="Klenk H.P."/>
            <person name="Lapidus A."/>
        </authorList>
    </citation>
    <scope>NUCLEOTIDE SEQUENCE [LARGE SCALE GENOMIC DNA]</scope>
    <source>
        <strain evidence="8">DSM 44963</strain>
    </source>
</reference>
<dbReference type="GO" id="GO:0022857">
    <property type="term" value="F:transmembrane transporter activity"/>
    <property type="evidence" value="ECO:0007669"/>
    <property type="project" value="InterPro"/>
</dbReference>
<proteinExistence type="predicted"/>
<feature type="transmembrane region" description="Helical" evidence="5">
    <location>
        <begin position="167"/>
        <end position="194"/>
    </location>
</feature>
<dbReference type="AlphaFoldDB" id="D6U8E8"/>
<protein>
    <submittedName>
        <fullName evidence="7">Major facilitator superfamily MFS_1</fullName>
    </submittedName>
</protein>
<evidence type="ECO:0000256" key="1">
    <source>
        <dbReference type="ARBA" id="ARBA00004651"/>
    </source>
</evidence>
<dbReference type="InterPro" id="IPR011701">
    <property type="entry name" value="MFS"/>
</dbReference>
<keyword evidence="3 5" id="KW-1133">Transmembrane helix</keyword>
<feature type="transmembrane region" description="Helical" evidence="5">
    <location>
        <begin position="36"/>
        <end position="60"/>
    </location>
</feature>
<dbReference type="InParanoid" id="D6U8E8"/>
<evidence type="ECO:0000256" key="2">
    <source>
        <dbReference type="ARBA" id="ARBA00022692"/>
    </source>
</evidence>
<feature type="transmembrane region" description="Helical" evidence="5">
    <location>
        <begin position="352"/>
        <end position="377"/>
    </location>
</feature>
<dbReference type="PROSITE" id="PS50850">
    <property type="entry name" value="MFS"/>
    <property type="match status" value="1"/>
</dbReference>
<evidence type="ECO:0000313" key="7">
    <source>
        <dbReference type="EMBL" id="EFH80159.1"/>
    </source>
</evidence>
<gene>
    <name evidence="7" type="ORF">Krac_0725</name>
</gene>
<dbReference type="eggNOG" id="COG2814">
    <property type="taxonomic scope" value="Bacteria"/>
</dbReference>
<feature type="transmembrane region" description="Helical" evidence="5">
    <location>
        <begin position="200"/>
        <end position="220"/>
    </location>
</feature>
<dbReference type="PANTHER" id="PTHR23528">
    <property type="match status" value="1"/>
</dbReference>
<name>D6U8E8_KTERA</name>
<dbReference type="Proteomes" id="UP000004508">
    <property type="component" value="Unassembled WGS sequence"/>
</dbReference>
<feature type="transmembrane region" description="Helical" evidence="5">
    <location>
        <begin position="327"/>
        <end position="346"/>
    </location>
</feature>
<dbReference type="OrthoDB" id="7584869at2"/>
<dbReference type="InterPro" id="IPR036259">
    <property type="entry name" value="MFS_trans_sf"/>
</dbReference>
<dbReference type="InterPro" id="IPR020846">
    <property type="entry name" value="MFS_dom"/>
</dbReference>
<organism evidence="7 8">
    <name type="scientific">Ktedonobacter racemifer DSM 44963</name>
    <dbReference type="NCBI Taxonomy" id="485913"/>
    <lineage>
        <taxon>Bacteria</taxon>
        <taxon>Bacillati</taxon>
        <taxon>Chloroflexota</taxon>
        <taxon>Ktedonobacteria</taxon>
        <taxon>Ktedonobacterales</taxon>
        <taxon>Ktedonobacteraceae</taxon>
        <taxon>Ktedonobacter</taxon>
    </lineage>
</organism>
<dbReference type="RefSeq" id="WP_007922552.1">
    <property type="nucleotide sequence ID" value="NZ_ADVG01000005.1"/>
</dbReference>
<accession>D6U8E8</accession>
<dbReference type="FunCoup" id="D6U8E8">
    <property type="interactions" value="76"/>
</dbReference>
<keyword evidence="2 5" id="KW-0812">Transmembrane</keyword>
<evidence type="ECO:0000259" key="6">
    <source>
        <dbReference type="PROSITE" id="PS50850"/>
    </source>
</evidence>
<evidence type="ECO:0000313" key="8">
    <source>
        <dbReference type="Proteomes" id="UP000004508"/>
    </source>
</evidence>
<keyword evidence="4 5" id="KW-0472">Membrane</keyword>
<feature type="transmembrane region" description="Helical" evidence="5">
    <location>
        <begin position="256"/>
        <end position="275"/>
    </location>
</feature>
<feature type="transmembrane region" description="Helical" evidence="5">
    <location>
        <begin position="72"/>
        <end position="96"/>
    </location>
</feature>
<dbReference type="Gene3D" id="1.20.1250.20">
    <property type="entry name" value="MFS general substrate transporter like domains"/>
    <property type="match status" value="2"/>
</dbReference>
<evidence type="ECO:0000256" key="3">
    <source>
        <dbReference type="ARBA" id="ARBA00022989"/>
    </source>
</evidence>
<comment type="subcellular location">
    <subcellularLocation>
        <location evidence="1">Cell membrane</location>
        <topology evidence="1">Multi-pass membrane protein</topology>
    </subcellularLocation>
</comment>
<feature type="transmembrane region" description="Helical" evidence="5">
    <location>
        <begin position="418"/>
        <end position="439"/>
    </location>
</feature>
<evidence type="ECO:0000256" key="5">
    <source>
        <dbReference type="SAM" id="Phobius"/>
    </source>
</evidence>
<dbReference type="GO" id="GO:0005886">
    <property type="term" value="C:plasma membrane"/>
    <property type="evidence" value="ECO:0007669"/>
    <property type="project" value="UniProtKB-SubCell"/>
</dbReference>
<feature type="transmembrane region" description="Helical" evidence="5">
    <location>
        <begin position="389"/>
        <end position="412"/>
    </location>
</feature>
<dbReference type="EMBL" id="ADVG01000005">
    <property type="protein sequence ID" value="EFH80159.1"/>
    <property type="molecule type" value="Genomic_DNA"/>
</dbReference>
<feature type="transmembrane region" description="Helical" evidence="5">
    <location>
        <begin position="295"/>
        <end position="315"/>
    </location>
</feature>
<dbReference type="PANTHER" id="PTHR23528:SF1">
    <property type="entry name" value="MAJOR FACILITATOR SUPERFAMILY (MFS) PROFILE DOMAIN-CONTAINING PROTEIN"/>
    <property type="match status" value="1"/>
</dbReference>
<keyword evidence="8" id="KW-1185">Reference proteome</keyword>
<sequence>MADFVPASQASPVSTDAGDAIAEVLRPPITPVGRGFLVMLTLANMSWLLVGIPVLQLLVPDQVNALDPLHKVAMLGVISTLGGLAGIVSTLLSGALSDRTTSRLGRRRPWILGGALAVAVALVFLSSANSILLVAIGWSLMNFSGNVMYSVLNVIIPDRVPVQQRGIASAVAGLATSLSALLGLILVTFVLSASKQSFSVAYYTLLPIGLVLVGGFTLFYREPRLPREARPPFRLGAFLANFWVSPRRFPDFGFAWVTRFLVLLGYFVGIGYSNYYLRDVIHYARLFPGQSVDAGVTLLSAIALITSLFSVLLAGFASDRLGSRKPFVIMSSILLGLSLLTLAFVHNWPATIVAFVLIGIAFGAYSAVDSALVTQVLPRAEDRGKDMGVIGIALSLAQFIAPSLGALAISLFASNVDVGYTSLYLLAAVLTFLGALLVLPIKGVR</sequence>
<evidence type="ECO:0000256" key="4">
    <source>
        <dbReference type="ARBA" id="ARBA00023136"/>
    </source>
</evidence>
<comment type="caution">
    <text evidence="7">The sequence shown here is derived from an EMBL/GenBank/DDBJ whole genome shotgun (WGS) entry which is preliminary data.</text>
</comment>
<dbReference type="Pfam" id="PF07690">
    <property type="entry name" value="MFS_1"/>
    <property type="match status" value="1"/>
</dbReference>
<dbReference type="SUPFAM" id="SSF103473">
    <property type="entry name" value="MFS general substrate transporter"/>
    <property type="match status" value="1"/>
</dbReference>
<feature type="domain" description="Major facilitator superfamily (MFS) profile" evidence="6">
    <location>
        <begin position="39"/>
        <end position="445"/>
    </location>
</feature>
<feature type="transmembrane region" description="Helical" evidence="5">
    <location>
        <begin position="108"/>
        <end position="125"/>
    </location>
</feature>
<feature type="transmembrane region" description="Helical" evidence="5">
    <location>
        <begin position="131"/>
        <end position="155"/>
    </location>
</feature>